<dbReference type="PANTHER" id="PTHR36110">
    <property type="entry name" value="RING-CLEAVING DIOXYGENASE MHQE-RELATED"/>
    <property type="match status" value="1"/>
</dbReference>
<sequence length="340" mass="36722">MDVRPAGLHHVTAIASDPQANADFYLNALGMRLVKKTVNFDAPDTYHLYYGDRAGNPGTILTFFPWPDAPKGRLGAGQATTTSFSVPEGSLGWWQRHLASLDIETSRPAERLGEDVLSLRDPDGLVIELVAGADFHDTDPWDGAGIPVEYAVRGIRGVTLTEHDLDATAGMLNGKLGFELAAELGGRYRFHTSEAGQGVGTVVDVLADRGARNGLVAAGTVHHVAYRAPDQPTQVRWQQSLAGDGVGVTEIRDRSYFTSIYFREPGGVLLEIATDGPGFDYDEPLLQLGRRLKLPPWLEPQRDEIERHLPELVVGEHEDSAHEDSATPAAGAASGDEAAR</sequence>
<dbReference type="InterPro" id="IPR029068">
    <property type="entry name" value="Glyas_Bleomycin-R_OHBP_Dase"/>
</dbReference>
<gene>
    <name evidence="3" type="ORF">ACFPCZ_23695</name>
</gene>
<dbReference type="Gene3D" id="3.10.180.10">
    <property type="entry name" value="2,3-Dihydroxybiphenyl 1,2-Dioxygenase, domain 1"/>
    <property type="match status" value="2"/>
</dbReference>
<feature type="domain" description="VOC" evidence="2">
    <location>
        <begin position="154"/>
        <end position="275"/>
    </location>
</feature>
<dbReference type="RefSeq" id="WP_344141019.1">
    <property type="nucleotide sequence ID" value="NZ_BAAAQI010000002.1"/>
</dbReference>
<dbReference type="InterPro" id="IPR052537">
    <property type="entry name" value="Extradiol_RC_dioxygenase"/>
</dbReference>
<protein>
    <submittedName>
        <fullName evidence="3">Ring-cleaving dioxygenase</fullName>
    </submittedName>
</protein>
<feature type="domain" description="VOC" evidence="2">
    <location>
        <begin position="7"/>
        <end position="132"/>
    </location>
</feature>
<keyword evidence="3" id="KW-0560">Oxidoreductase</keyword>
<evidence type="ECO:0000313" key="3">
    <source>
        <dbReference type="EMBL" id="MFC4869643.1"/>
    </source>
</evidence>
<evidence type="ECO:0000256" key="1">
    <source>
        <dbReference type="SAM" id="MobiDB-lite"/>
    </source>
</evidence>
<organism evidence="3 4">
    <name type="scientific">Streptomonospora arabica</name>
    <dbReference type="NCBI Taxonomy" id="412417"/>
    <lineage>
        <taxon>Bacteria</taxon>
        <taxon>Bacillati</taxon>
        <taxon>Actinomycetota</taxon>
        <taxon>Actinomycetes</taxon>
        <taxon>Streptosporangiales</taxon>
        <taxon>Nocardiopsidaceae</taxon>
        <taxon>Streptomonospora</taxon>
    </lineage>
</organism>
<accession>A0ABV9STL6</accession>
<dbReference type="PROSITE" id="PS51819">
    <property type="entry name" value="VOC"/>
    <property type="match status" value="2"/>
</dbReference>
<dbReference type="InterPro" id="IPR004360">
    <property type="entry name" value="Glyas_Fos-R_dOase_dom"/>
</dbReference>
<evidence type="ECO:0000259" key="2">
    <source>
        <dbReference type="PROSITE" id="PS51819"/>
    </source>
</evidence>
<proteinExistence type="predicted"/>
<evidence type="ECO:0000313" key="4">
    <source>
        <dbReference type="Proteomes" id="UP001595858"/>
    </source>
</evidence>
<dbReference type="PANTHER" id="PTHR36110:SF4">
    <property type="entry name" value="RING-CLEAVING DIOXYGENASE MHQA-RELATED"/>
    <property type="match status" value="1"/>
</dbReference>
<name>A0ABV9STL6_9ACTN</name>
<dbReference type="CDD" id="cd08347">
    <property type="entry name" value="PcpA_C_like"/>
    <property type="match status" value="1"/>
</dbReference>
<keyword evidence="4" id="KW-1185">Reference proteome</keyword>
<dbReference type="Proteomes" id="UP001595858">
    <property type="component" value="Unassembled WGS sequence"/>
</dbReference>
<feature type="compositionally biased region" description="Basic and acidic residues" evidence="1">
    <location>
        <begin position="314"/>
        <end position="325"/>
    </location>
</feature>
<feature type="region of interest" description="Disordered" evidence="1">
    <location>
        <begin position="314"/>
        <end position="340"/>
    </location>
</feature>
<reference evidence="4" key="1">
    <citation type="journal article" date="2019" name="Int. J. Syst. Evol. Microbiol.">
        <title>The Global Catalogue of Microorganisms (GCM) 10K type strain sequencing project: providing services to taxonomists for standard genome sequencing and annotation.</title>
        <authorList>
            <consortium name="The Broad Institute Genomics Platform"/>
            <consortium name="The Broad Institute Genome Sequencing Center for Infectious Disease"/>
            <person name="Wu L."/>
            <person name="Ma J."/>
        </authorList>
    </citation>
    <scope>NUCLEOTIDE SEQUENCE [LARGE SCALE GENOMIC DNA]</scope>
    <source>
        <strain evidence="4">CGMCC 4.7304</strain>
    </source>
</reference>
<dbReference type="EMBL" id="JBHSIY010000029">
    <property type="protein sequence ID" value="MFC4869643.1"/>
    <property type="molecule type" value="Genomic_DNA"/>
</dbReference>
<comment type="caution">
    <text evidence="3">The sequence shown here is derived from an EMBL/GenBank/DDBJ whole genome shotgun (WGS) entry which is preliminary data.</text>
</comment>
<dbReference type="Pfam" id="PF00903">
    <property type="entry name" value="Glyoxalase"/>
    <property type="match status" value="2"/>
</dbReference>
<feature type="compositionally biased region" description="Low complexity" evidence="1">
    <location>
        <begin position="326"/>
        <end position="340"/>
    </location>
</feature>
<dbReference type="SUPFAM" id="SSF54593">
    <property type="entry name" value="Glyoxalase/Bleomycin resistance protein/Dihydroxybiphenyl dioxygenase"/>
    <property type="match status" value="1"/>
</dbReference>
<dbReference type="GO" id="GO:0051213">
    <property type="term" value="F:dioxygenase activity"/>
    <property type="evidence" value="ECO:0007669"/>
    <property type="project" value="UniProtKB-KW"/>
</dbReference>
<dbReference type="InterPro" id="IPR037523">
    <property type="entry name" value="VOC_core"/>
</dbReference>
<keyword evidence="3" id="KW-0223">Dioxygenase</keyword>